<dbReference type="EMBL" id="AP018164">
    <property type="protein sequence ID" value="BAX91410.1"/>
    <property type="molecule type" value="Genomic_DNA"/>
</dbReference>
<dbReference type="InterPro" id="IPR058090">
    <property type="entry name" value="bL37_actino"/>
</dbReference>
<evidence type="ECO:0000313" key="3">
    <source>
        <dbReference type="Proteomes" id="UP000217736"/>
    </source>
</evidence>
<dbReference type="KEGG" id="mshg:MSG_01251"/>
<feature type="region of interest" description="Disordered" evidence="1">
    <location>
        <begin position="1"/>
        <end position="65"/>
    </location>
</feature>
<proteinExistence type="predicted"/>
<accession>A0A1Z4EER2</accession>
<evidence type="ECO:0000313" key="2">
    <source>
        <dbReference type="EMBL" id="BAX91410.1"/>
    </source>
</evidence>
<dbReference type="Proteomes" id="UP000217736">
    <property type="component" value="Chromosome"/>
</dbReference>
<gene>
    <name evidence="2" type="ORF">MSG_01251</name>
</gene>
<dbReference type="AlphaFoldDB" id="A0A1Z4EER2"/>
<sequence>MYIEPQDPVTQRHVKRAMRDCEQPYGRPTLEKSRTNDGGSPMAKRGRKKRDRKHSKANHGKRPNA</sequence>
<evidence type="ECO:0000256" key="1">
    <source>
        <dbReference type="SAM" id="MobiDB-lite"/>
    </source>
</evidence>
<keyword evidence="3" id="KW-1185">Reference proteome</keyword>
<organism evidence="2 3">
    <name type="scientific">Mycobacterium shigaense</name>
    <dbReference type="NCBI Taxonomy" id="722731"/>
    <lineage>
        <taxon>Bacteria</taxon>
        <taxon>Bacillati</taxon>
        <taxon>Actinomycetota</taxon>
        <taxon>Actinomycetes</taxon>
        <taxon>Mycobacteriales</taxon>
        <taxon>Mycobacteriaceae</taxon>
        <taxon>Mycobacterium</taxon>
        <taxon>Mycobacterium simiae complex</taxon>
    </lineage>
</organism>
<protein>
    <submittedName>
        <fullName evidence="2">Uncharacterized protein</fullName>
    </submittedName>
</protein>
<name>A0A1Z4EER2_9MYCO</name>
<reference evidence="3" key="1">
    <citation type="submission" date="2017-06" db="EMBL/GenBank/DDBJ databases">
        <title>Complete Genome Sequence of Mycobacterium shigaense.</title>
        <authorList>
            <person name="Fukano H."/>
            <person name="Yoshida M."/>
            <person name="Kazumi Y."/>
            <person name="Ogura Y."/>
            <person name="Mitarai S."/>
            <person name="Hayashi T."/>
            <person name="Hoshino Y."/>
        </authorList>
    </citation>
    <scope>NUCLEOTIDE SEQUENCE [LARGE SCALE GENOMIC DNA]</scope>
    <source>
        <strain evidence="3">UN-152</strain>
    </source>
</reference>
<dbReference type="NCBIfam" id="NF047428">
    <property type="entry name" value="ribo_Myco_bL37"/>
    <property type="match status" value="1"/>
</dbReference>
<feature type="compositionally biased region" description="Basic residues" evidence="1">
    <location>
        <begin position="44"/>
        <end position="65"/>
    </location>
</feature>
<dbReference type="Pfam" id="PF26427">
    <property type="entry name" value="HR_L37"/>
    <property type="match status" value="1"/>
</dbReference>